<organism evidence="13 15">
    <name type="scientific">Scleropages formosus</name>
    <name type="common">Asian bonytongue</name>
    <name type="synonym">Osteoglossum formosum</name>
    <dbReference type="NCBI Taxonomy" id="113540"/>
    <lineage>
        <taxon>Eukaryota</taxon>
        <taxon>Metazoa</taxon>
        <taxon>Chordata</taxon>
        <taxon>Craniata</taxon>
        <taxon>Vertebrata</taxon>
        <taxon>Euteleostomi</taxon>
        <taxon>Actinopterygii</taxon>
        <taxon>Neopterygii</taxon>
        <taxon>Teleostei</taxon>
        <taxon>Osteoglossocephala</taxon>
        <taxon>Osteoglossomorpha</taxon>
        <taxon>Osteoglossiformes</taxon>
        <taxon>Osteoglossidae</taxon>
        <taxon>Scleropages</taxon>
    </lineage>
</organism>
<evidence type="ECO:0000256" key="10">
    <source>
        <dbReference type="ARBA" id="ARBA00023224"/>
    </source>
</evidence>
<dbReference type="PANTHER" id="PTHR24246:SF54">
    <property type="entry name" value="ADENOSINE RECEPTOR A1-RELATED"/>
    <property type="match status" value="1"/>
</dbReference>
<keyword evidence="4 11" id="KW-1133">Transmembrane helix</keyword>
<dbReference type="PRINTS" id="PR00237">
    <property type="entry name" value="GPCRRHODOPSN"/>
</dbReference>
<dbReference type="GO" id="GO:0005886">
    <property type="term" value="C:plasma membrane"/>
    <property type="evidence" value="ECO:0007669"/>
    <property type="project" value="UniProtKB-SubCell"/>
</dbReference>
<dbReference type="SUPFAM" id="SSF81321">
    <property type="entry name" value="Family A G protein-coupled receptor-like"/>
    <property type="match status" value="1"/>
</dbReference>
<evidence type="ECO:0000256" key="8">
    <source>
        <dbReference type="ARBA" id="ARBA00023170"/>
    </source>
</evidence>
<dbReference type="OrthoDB" id="9445642at2759"/>
<proteinExistence type="inferred from homology"/>
<accession>A0A0P7U1Q3</accession>
<evidence type="ECO:0000313" key="13">
    <source>
        <dbReference type="EMBL" id="KPP60645.1"/>
    </source>
</evidence>
<reference evidence="13 15" key="1">
    <citation type="submission" date="2015-08" db="EMBL/GenBank/DDBJ databases">
        <title>The genome of the Asian arowana (Scleropages formosus).</title>
        <authorList>
            <person name="Tan M.H."/>
            <person name="Gan H.M."/>
            <person name="Croft L.J."/>
            <person name="Austin C.M."/>
        </authorList>
    </citation>
    <scope>NUCLEOTIDE SEQUENCE [LARGE SCALE GENOMIC DNA]</scope>
    <source>
        <strain evidence="13">Aro1</strain>
    </source>
</reference>
<dbReference type="Proteomes" id="UP000694397">
    <property type="component" value="Chromosome 19"/>
</dbReference>
<dbReference type="GeneTree" id="ENSGT01030000234555"/>
<dbReference type="CDD" id="cd14968">
    <property type="entry name" value="7tmA_Adenosine_R"/>
    <property type="match status" value="1"/>
</dbReference>
<sequence length="339" mass="37936">MANASTVVYIILEVLLAAACCLGNALVVWGVKLNNSLRQPTFCFVVSLAVADFLVGAVAIPLAVLLENGLNLSFNGCLFICCVVVVLTQSSVLSLLAIAVDRYLRVRMALRYKRIATQSRSWVAVTVSWIIACILGLVPLFGWNAYHKNEANNSNIECKFPKVMSMNFMVYFNFFGCILVPLLLMVLIYLLVFHNIRKHLRDRESQPFYLREQRLATSLALVLTLFAVCWLPLHIINCTDFFSGPETTPQILLYAGILLSHANSAVNPIIYAFRIQKLRKAYLLVWRNITLCQREEVSHSDVTLDQVDGSNPNSTSLSDRSKSLQLLQAPVGLNKHLQN</sequence>
<evidence type="ECO:0000256" key="1">
    <source>
        <dbReference type="ARBA" id="ARBA00004651"/>
    </source>
</evidence>
<dbReference type="PROSITE" id="PS00237">
    <property type="entry name" value="G_PROTEIN_RECEP_F1_1"/>
    <property type="match status" value="1"/>
</dbReference>
<keyword evidence="16" id="KW-1185">Reference proteome</keyword>
<dbReference type="RefSeq" id="XP_018615823.1">
    <property type="nucleotide sequence ID" value="XM_018760307.2"/>
</dbReference>
<keyword evidence="6 11" id="KW-0472">Membrane</keyword>
<dbReference type="PRINTS" id="PR00424">
    <property type="entry name" value="ADENOSINER"/>
</dbReference>
<feature type="transmembrane region" description="Helical" evidence="11">
    <location>
        <begin position="6"/>
        <end position="29"/>
    </location>
</feature>
<dbReference type="InterPro" id="IPR017452">
    <property type="entry name" value="GPCR_Rhodpsn_7TM"/>
</dbReference>
<keyword evidence="9 11" id="KW-0325">Glycoprotein</keyword>
<evidence type="ECO:0000313" key="15">
    <source>
        <dbReference type="Proteomes" id="UP000034805"/>
    </source>
</evidence>
<evidence type="ECO:0000256" key="11">
    <source>
        <dbReference type="RuleBase" id="RU201114"/>
    </source>
</evidence>
<evidence type="ECO:0000256" key="5">
    <source>
        <dbReference type="ARBA" id="ARBA00023040"/>
    </source>
</evidence>
<evidence type="ECO:0000256" key="7">
    <source>
        <dbReference type="ARBA" id="ARBA00023157"/>
    </source>
</evidence>
<evidence type="ECO:0000256" key="9">
    <source>
        <dbReference type="ARBA" id="ARBA00023180"/>
    </source>
</evidence>
<dbReference type="Ensembl" id="ENSSFOT00015036466.2">
    <property type="protein sequence ID" value="ENSSFOP00015036074.1"/>
    <property type="gene ID" value="ENSSFOG00015022960.2"/>
</dbReference>
<dbReference type="Gene3D" id="1.20.1070.10">
    <property type="entry name" value="Rhodopsin 7-helix transmembrane proteins"/>
    <property type="match status" value="1"/>
</dbReference>
<dbReference type="AlphaFoldDB" id="A0A0P7U1Q3"/>
<dbReference type="Proteomes" id="UP000034805">
    <property type="component" value="Unassembled WGS sequence"/>
</dbReference>
<protein>
    <submittedName>
        <fullName evidence="14">Adenosine A3 receptor a.1</fullName>
    </submittedName>
    <submittedName>
        <fullName evidence="13">Adenosine receptor A1-like</fullName>
    </submittedName>
</protein>
<evidence type="ECO:0000256" key="6">
    <source>
        <dbReference type="ARBA" id="ARBA00023136"/>
    </source>
</evidence>
<dbReference type="PANTHER" id="PTHR24246">
    <property type="entry name" value="OLFACTORY RECEPTOR AND ADENOSINE RECEPTOR"/>
    <property type="match status" value="1"/>
</dbReference>
<keyword evidence="5 11" id="KW-0297">G-protein coupled receptor</keyword>
<evidence type="ECO:0000256" key="2">
    <source>
        <dbReference type="ARBA" id="ARBA00022475"/>
    </source>
</evidence>
<evidence type="ECO:0000259" key="12">
    <source>
        <dbReference type="PROSITE" id="PS50262"/>
    </source>
</evidence>
<dbReference type="Pfam" id="PF00001">
    <property type="entry name" value="7tm_1"/>
    <property type="match status" value="1"/>
</dbReference>
<feature type="transmembrane region" description="Helical" evidence="11">
    <location>
        <begin position="215"/>
        <end position="236"/>
    </location>
</feature>
<feature type="domain" description="G-protein coupled receptors family 1 profile" evidence="12">
    <location>
        <begin position="23"/>
        <end position="271"/>
    </location>
</feature>
<name>A0A0P7U1Q3_SCLFO</name>
<evidence type="ECO:0000256" key="3">
    <source>
        <dbReference type="ARBA" id="ARBA00022692"/>
    </source>
</evidence>
<dbReference type="KEGG" id="sfm:108939165"/>
<dbReference type="SMART" id="SM01381">
    <property type="entry name" value="7TM_GPCR_Srsx"/>
    <property type="match status" value="1"/>
</dbReference>
<dbReference type="GO" id="GO:0045202">
    <property type="term" value="C:synapse"/>
    <property type="evidence" value="ECO:0007669"/>
    <property type="project" value="TreeGrafter"/>
</dbReference>
<feature type="transmembrane region" description="Helical" evidence="11">
    <location>
        <begin position="72"/>
        <end position="100"/>
    </location>
</feature>
<comment type="similarity">
    <text evidence="11">Belongs to the G-protein coupled receptor 1 family.</text>
</comment>
<dbReference type="InterPro" id="IPR000276">
    <property type="entry name" value="GPCR_Rhodpsn"/>
</dbReference>
<keyword evidence="10 11" id="KW-0807">Transducer</keyword>
<evidence type="ECO:0000313" key="14">
    <source>
        <dbReference type="Ensembl" id="ENSSFOP00015036074.1"/>
    </source>
</evidence>
<dbReference type="PROSITE" id="PS50262">
    <property type="entry name" value="G_PROTEIN_RECEP_F1_2"/>
    <property type="match status" value="1"/>
</dbReference>
<feature type="transmembrane region" description="Helical" evidence="11">
    <location>
        <begin position="121"/>
        <end position="143"/>
    </location>
</feature>
<keyword evidence="8 11" id="KW-0675">Receptor</keyword>
<dbReference type="GeneID" id="108939165"/>
<keyword evidence="3 11" id="KW-0812">Transmembrane</keyword>
<evidence type="ECO:0000256" key="4">
    <source>
        <dbReference type="ARBA" id="ARBA00022989"/>
    </source>
</evidence>
<feature type="transmembrane region" description="Helical" evidence="11">
    <location>
        <begin position="251"/>
        <end position="273"/>
    </location>
</feature>
<dbReference type="GO" id="GO:0030425">
    <property type="term" value="C:dendrite"/>
    <property type="evidence" value="ECO:0007669"/>
    <property type="project" value="TreeGrafter"/>
</dbReference>
<dbReference type="InterPro" id="IPR001634">
    <property type="entry name" value="Adenosn_rcpt"/>
</dbReference>
<dbReference type="EMBL" id="JARO02010500">
    <property type="protein sequence ID" value="KPP60645.1"/>
    <property type="molecule type" value="Genomic_DNA"/>
</dbReference>
<dbReference type="GO" id="GO:0001609">
    <property type="term" value="F:G protein-coupled adenosine receptor activity"/>
    <property type="evidence" value="ECO:0007669"/>
    <property type="project" value="UniProtKB-UniRule"/>
</dbReference>
<gene>
    <name evidence="14" type="primary">LOC108939165</name>
    <name evidence="13" type="ORF">Z043_121332</name>
</gene>
<reference evidence="14" key="3">
    <citation type="submission" date="2025-05" db="UniProtKB">
        <authorList>
            <consortium name="Ensembl"/>
        </authorList>
    </citation>
    <scope>IDENTIFICATION</scope>
</reference>
<feature type="transmembrane region" description="Helical" evidence="11">
    <location>
        <begin position="41"/>
        <end position="66"/>
    </location>
</feature>
<feature type="transmembrane region" description="Helical" evidence="11">
    <location>
        <begin position="170"/>
        <end position="194"/>
    </location>
</feature>
<reference evidence="14 16" key="2">
    <citation type="submission" date="2019-04" db="EMBL/GenBank/DDBJ databases">
        <authorList>
            <consortium name="Wellcome Sanger Institute Data Sharing"/>
        </authorList>
    </citation>
    <scope>NUCLEOTIDE SEQUENCE [LARGE SCALE GENOMIC DNA]</scope>
</reference>
<evidence type="ECO:0000313" key="16">
    <source>
        <dbReference type="Proteomes" id="UP000694397"/>
    </source>
</evidence>
<keyword evidence="7 11" id="KW-1015">Disulfide bond</keyword>
<comment type="subcellular location">
    <subcellularLocation>
        <location evidence="1 11">Cell membrane</location>
        <topology evidence="1 11">Multi-pass membrane protein</topology>
    </subcellularLocation>
</comment>
<keyword evidence="2 11" id="KW-1003">Cell membrane</keyword>